<keyword evidence="1" id="KW-1133">Transmembrane helix</keyword>
<dbReference type="Proteomes" id="UP001472677">
    <property type="component" value="Unassembled WGS sequence"/>
</dbReference>
<evidence type="ECO:0000313" key="3">
    <source>
        <dbReference type="Proteomes" id="UP001472677"/>
    </source>
</evidence>
<feature type="transmembrane region" description="Helical" evidence="1">
    <location>
        <begin position="74"/>
        <end position="91"/>
    </location>
</feature>
<sequence length="94" mass="10602">MVGMMNKGWEMPVSRQRSKVPTLVQAVEAVTRQGLMWGALLAAAALDARESLVCCMAWAVQAHAACLFKIELKSLSFFVVFFFFLFLYYDSERA</sequence>
<evidence type="ECO:0000256" key="1">
    <source>
        <dbReference type="SAM" id="Phobius"/>
    </source>
</evidence>
<protein>
    <submittedName>
        <fullName evidence="2">Uncharacterized protein</fullName>
    </submittedName>
</protein>
<accession>A0ABR2F3M0</accession>
<organism evidence="2 3">
    <name type="scientific">Hibiscus sabdariffa</name>
    <name type="common">roselle</name>
    <dbReference type="NCBI Taxonomy" id="183260"/>
    <lineage>
        <taxon>Eukaryota</taxon>
        <taxon>Viridiplantae</taxon>
        <taxon>Streptophyta</taxon>
        <taxon>Embryophyta</taxon>
        <taxon>Tracheophyta</taxon>
        <taxon>Spermatophyta</taxon>
        <taxon>Magnoliopsida</taxon>
        <taxon>eudicotyledons</taxon>
        <taxon>Gunneridae</taxon>
        <taxon>Pentapetalae</taxon>
        <taxon>rosids</taxon>
        <taxon>malvids</taxon>
        <taxon>Malvales</taxon>
        <taxon>Malvaceae</taxon>
        <taxon>Malvoideae</taxon>
        <taxon>Hibiscus</taxon>
    </lineage>
</organism>
<keyword evidence="1" id="KW-0812">Transmembrane</keyword>
<reference evidence="2 3" key="1">
    <citation type="journal article" date="2024" name="G3 (Bethesda)">
        <title>Genome assembly of Hibiscus sabdariffa L. provides insights into metabolisms of medicinal natural products.</title>
        <authorList>
            <person name="Kim T."/>
        </authorList>
    </citation>
    <scope>NUCLEOTIDE SEQUENCE [LARGE SCALE GENOMIC DNA]</scope>
    <source>
        <strain evidence="2">TK-2024</strain>
        <tissue evidence="2">Old leaves</tissue>
    </source>
</reference>
<keyword evidence="3" id="KW-1185">Reference proteome</keyword>
<evidence type="ECO:0000313" key="2">
    <source>
        <dbReference type="EMBL" id="KAK8571611.1"/>
    </source>
</evidence>
<dbReference type="EMBL" id="JBBPBM010000008">
    <property type="protein sequence ID" value="KAK8571611.1"/>
    <property type="molecule type" value="Genomic_DNA"/>
</dbReference>
<keyword evidence="1" id="KW-0472">Membrane</keyword>
<proteinExistence type="predicted"/>
<comment type="caution">
    <text evidence="2">The sequence shown here is derived from an EMBL/GenBank/DDBJ whole genome shotgun (WGS) entry which is preliminary data.</text>
</comment>
<name>A0ABR2F3M0_9ROSI</name>
<gene>
    <name evidence="2" type="ORF">V6N12_027691</name>
</gene>